<feature type="transmembrane region" description="Helical" evidence="8">
    <location>
        <begin position="455"/>
        <end position="474"/>
    </location>
</feature>
<dbReference type="AlphaFoldDB" id="R8BLQ8"/>
<feature type="transmembrane region" description="Helical" evidence="8">
    <location>
        <begin position="72"/>
        <end position="89"/>
    </location>
</feature>
<evidence type="ECO:0000256" key="3">
    <source>
        <dbReference type="ARBA" id="ARBA00022448"/>
    </source>
</evidence>
<feature type="transmembrane region" description="Helical" evidence="8">
    <location>
        <begin position="124"/>
        <end position="146"/>
    </location>
</feature>
<organism evidence="10 11">
    <name type="scientific">Phaeoacremonium minimum (strain UCR-PA7)</name>
    <name type="common">Esca disease fungus</name>
    <name type="synonym">Togninia minima</name>
    <dbReference type="NCBI Taxonomy" id="1286976"/>
    <lineage>
        <taxon>Eukaryota</taxon>
        <taxon>Fungi</taxon>
        <taxon>Dikarya</taxon>
        <taxon>Ascomycota</taxon>
        <taxon>Pezizomycotina</taxon>
        <taxon>Sordariomycetes</taxon>
        <taxon>Sordariomycetidae</taxon>
        <taxon>Togniniales</taxon>
        <taxon>Togniniaceae</taxon>
        <taxon>Phaeoacremonium</taxon>
    </lineage>
</organism>
<dbReference type="PANTHER" id="PTHR48022:SF6">
    <property type="entry name" value="MSTA PROTEIN-RELATED"/>
    <property type="match status" value="1"/>
</dbReference>
<evidence type="ECO:0000256" key="5">
    <source>
        <dbReference type="ARBA" id="ARBA00022989"/>
    </source>
</evidence>
<dbReference type="InterPro" id="IPR050360">
    <property type="entry name" value="MFS_Sugar_Transporters"/>
</dbReference>
<keyword evidence="4 8" id="KW-0812">Transmembrane</keyword>
<feature type="transmembrane region" description="Helical" evidence="8">
    <location>
        <begin position="20"/>
        <end position="40"/>
    </location>
</feature>
<dbReference type="GO" id="GO:0016020">
    <property type="term" value="C:membrane"/>
    <property type="evidence" value="ECO:0007669"/>
    <property type="project" value="UniProtKB-SubCell"/>
</dbReference>
<evidence type="ECO:0000256" key="2">
    <source>
        <dbReference type="ARBA" id="ARBA00010992"/>
    </source>
</evidence>
<evidence type="ECO:0000256" key="7">
    <source>
        <dbReference type="RuleBase" id="RU003346"/>
    </source>
</evidence>
<dbReference type="EMBL" id="KB933100">
    <property type="protein sequence ID" value="EOO00293.1"/>
    <property type="molecule type" value="Genomic_DNA"/>
</dbReference>
<dbReference type="Gene3D" id="1.20.1250.20">
    <property type="entry name" value="MFS general substrate transporter like domains"/>
    <property type="match status" value="1"/>
</dbReference>
<dbReference type="FunFam" id="1.20.1250.20:FF:000180">
    <property type="entry name" value="MFS monosaccharide transporter"/>
    <property type="match status" value="1"/>
</dbReference>
<dbReference type="eggNOG" id="KOG0254">
    <property type="taxonomic scope" value="Eukaryota"/>
</dbReference>
<evidence type="ECO:0000256" key="6">
    <source>
        <dbReference type="ARBA" id="ARBA00023136"/>
    </source>
</evidence>
<dbReference type="CDD" id="cd17356">
    <property type="entry name" value="MFS_HXT"/>
    <property type="match status" value="1"/>
</dbReference>
<dbReference type="Proteomes" id="UP000014074">
    <property type="component" value="Unassembled WGS sequence"/>
</dbReference>
<dbReference type="GeneID" id="19324667"/>
<evidence type="ECO:0000313" key="11">
    <source>
        <dbReference type="Proteomes" id="UP000014074"/>
    </source>
</evidence>
<sequence>MTGKGVQHATADVNRTEAPITLKAYLMCAFAAFGGIFFGYDSGYISGVNGMTYVIHMIDGPDADVMSSWKKSLITCILSAGTCIGAVMSSDFADWIGRRTTVVLGCFIFIIGVILQTASHGLGLLVAGRLVAGFGVGFVSATIILYMSEIAPKKVRGAIVSGYQFCVTIGLMLASCVDYATQNRTDTGSYRIPIAIQFLWALILGGGLLFLPETPRFFVRKGQLDKAAHVLGRLRGQPIESDYIQNELAEIVANHEYEMNIIPQSGYFNSWANCFRGSLKHPNSNLRRTILGTSLQMMQQWTGVNFVFYFGTTFFQQLGTIQNAFLISMITTIVNVVSTPISFWTVERLGRRTLLIYGAAGMVVCQFIVAIIGVCTDSNAAVSAMIAFICIYIFFFASTWGPGAWVLIGEIFPLQIRSRGVGLSTASNWLWNLIIAIITPYMVDEDQGNMGPRVFFLWGSLCACCFVYSLFLVYETKGLSLEQVDMMMEESTPWTSAKWVPHETFASKMGMAEEKKNIEHAEHEDV</sequence>
<dbReference type="InterPro" id="IPR020846">
    <property type="entry name" value="MFS_dom"/>
</dbReference>
<accession>R8BLQ8</accession>
<dbReference type="InterPro" id="IPR003663">
    <property type="entry name" value="Sugar/inositol_transpt"/>
</dbReference>
<keyword evidence="3 7" id="KW-0813">Transport</keyword>
<dbReference type="PROSITE" id="PS00217">
    <property type="entry name" value="SUGAR_TRANSPORT_2"/>
    <property type="match status" value="1"/>
</dbReference>
<evidence type="ECO:0000256" key="8">
    <source>
        <dbReference type="SAM" id="Phobius"/>
    </source>
</evidence>
<reference evidence="11" key="1">
    <citation type="journal article" date="2013" name="Genome Announc.">
        <title>Draft genome sequence of the ascomycete Phaeoacremonium aleophilum strain UCR-PA7, a causal agent of the esca disease complex in grapevines.</title>
        <authorList>
            <person name="Blanco-Ulate B."/>
            <person name="Rolshausen P."/>
            <person name="Cantu D."/>
        </authorList>
    </citation>
    <scope>NUCLEOTIDE SEQUENCE [LARGE SCALE GENOMIC DNA]</scope>
    <source>
        <strain evidence="11">UCR-PA7</strain>
    </source>
</reference>
<proteinExistence type="inferred from homology"/>
<evidence type="ECO:0000256" key="1">
    <source>
        <dbReference type="ARBA" id="ARBA00004141"/>
    </source>
</evidence>
<dbReference type="PANTHER" id="PTHR48022">
    <property type="entry name" value="PLASTIDIC GLUCOSE TRANSPORTER 4"/>
    <property type="match status" value="1"/>
</dbReference>
<dbReference type="InterPro" id="IPR005829">
    <property type="entry name" value="Sugar_transporter_CS"/>
</dbReference>
<feature type="transmembrane region" description="Helical" evidence="8">
    <location>
        <begin position="301"/>
        <end position="318"/>
    </location>
</feature>
<dbReference type="HOGENOM" id="CLU_001265_30_1_1"/>
<feature type="domain" description="Major facilitator superfamily (MFS) profile" evidence="9">
    <location>
        <begin position="27"/>
        <end position="477"/>
    </location>
</feature>
<feature type="transmembrane region" description="Helical" evidence="8">
    <location>
        <begin position="192"/>
        <end position="211"/>
    </location>
</feature>
<dbReference type="NCBIfam" id="TIGR00879">
    <property type="entry name" value="SP"/>
    <property type="match status" value="1"/>
</dbReference>
<dbReference type="PROSITE" id="PS50850">
    <property type="entry name" value="MFS"/>
    <property type="match status" value="1"/>
</dbReference>
<dbReference type="KEGG" id="tmn:UCRPA7_4237"/>
<dbReference type="PRINTS" id="PR00171">
    <property type="entry name" value="SUGRTRNSPORT"/>
</dbReference>
<dbReference type="InterPro" id="IPR005828">
    <property type="entry name" value="MFS_sugar_transport-like"/>
</dbReference>
<keyword evidence="5 8" id="KW-1133">Transmembrane helix</keyword>
<feature type="transmembrane region" description="Helical" evidence="8">
    <location>
        <begin position="158"/>
        <end position="180"/>
    </location>
</feature>
<feature type="transmembrane region" description="Helical" evidence="8">
    <location>
        <begin position="101"/>
        <end position="118"/>
    </location>
</feature>
<feature type="transmembrane region" description="Helical" evidence="8">
    <location>
        <begin position="420"/>
        <end position="443"/>
    </location>
</feature>
<dbReference type="GO" id="GO:0005351">
    <property type="term" value="F:carbohydrate:proton symporter activity"/>
    <property type="evidence" value="ECO:0007669"/>
    <property type="project" value="TreeGrafter"/>
</dbReference>
<dbReference type="Pfam" id="PF00083">
    <property type="entry name" value="Sugar_tr"/>
    <property type="match status" value="1"/>
</dbReference>
<protein>
    <submittedName>
        <fullName evidence="10">Putative monosaccharide transporter protein</fullName>
    </submittedName>
</protein>
<gene>
    <name evidence="10" type="ORF">UCRPA7_4237</name>
</gene>
<dbReference type="OrthoDB" id="6612291at2759"/>
<evidence type="ECO:0000259" key="9">
    <source>
        <dbReference type="PROSITE" id="PS50850"/>
    </source>
</evidence>
<evidence type="ECO:0000313" key="10">
    <source>
        <dbReference type="EMBL" id="EOO00293.1"/>
    </source>
</evidence>
<dbReference type="InterPro" id="IPR036259">
    <property type="entry name" value="MFS_trans_sf"/>
</dbReference>
<feature type="transmembrane region" description="Helical" evidence="8">
    <location>
        <begin position="380"/>
        <end position="408"/>
    </location>
</feature>
<dbReference type="PROSITE" id="PS00216">
    <property type="entry name" value="SUGAR_TRANSPORT_1"/>
    <property type="match status" value="2"/>
</dbReference>
<keyword evidence="6 8" id="KW-0472">Membrane</keyword>
<evidence type="ECO:0000256" key="4">
    <source>
        <dbReference type="ARBA" id="ARBA00022692"/>
    </source>
</evidence>
<comment type="similarity">
    <text evidence="2 7">Belongs to the major facilitator superfamily. Sugar transporter (TC 2.A.1.1) family.</text>
</comment>
<feature type="transmembrane region" description="Helical" evidence="8">
    <location>
        <begin position="324"/>
        <end position="346"/>
    </location>
</feature>
<dbReference type="SUPFAM" id="SSF103473">
    <property type="entry name" value="MFS general substrate transporter"/>
    <property type="match status" value="1"/>
</dbReference>
<feature type="transmembrane region" description="Helical" evidence="8">
    <location>
        <begin position="353"/>
        <end position="374"/>
    </location>
</feature>
<name>R8BLQ8_PHAM7</name>
<comment type="subcellular location">
    <subcellularLocation>
        <location evidence="1">Membrane</location>
        <topology evidence="1">Multi-pass membrane protein</topology>
    </subcellularLocation>
</comment>
<keyword evidence="11" id="KW-1185">Reference proteome</keyword>
<dbReference type="RefSeq" id="XP_007914960.1">
    <property type="nucleotide sequence ID" value="XM_007916769.1"/>
</dbReference>